<dbReference type="SMART" id="SM00021">
    <property type="entry name" value="DAX"/>
    <property type="match status" value="1"/>
</dbReference>
<dbReference type="Pfam" id="PF00778">
    <property type="entry name" value="DIX"/>
    <property type="match status" value="1"/>
</dbReference>
<evidence type="ECO:0000256" key="5">
    <source>
        <dbReference type="PROSITE-ProRule" id="PRU00069"/>
    </source>
</evidence>
<feature type="domain" description="DIX" evidence="7">
    <location>
        <begin position="61"/>
        <end position="145"/>
    </location>
</feature>
<evidence type="ECO:0000259" key="7">
    <source>
        <dbReference type="PROSITE" id="PS50841"/>
    </source>
</evidence>
<evidence type="ECO:0000256" key="3">
    <source>
        <dbReference type="ARBA" id="ARBA00022490"/>
    </source>
</evidence>
<evidence type="ECO:0000313" key="8">
    <source>
        <dbReference type="EMBL" id="KHN79546.1"/>
    </source>
</evidence>
<dbReference type="InterPro" id="IPR029071">
    <property type="entry name" value="Ubiquitin-like_domsf"/>
</dbReference>
<keyword evidence="3" id="KW-0963">Cytoplasm</keyword>
<dbReference type="OrthoDB" id="10031689at2759"/>
<gene>
    <name evidence="8" type="primary">dvl3</name>
    <name evidence="8" type="ORF">Tcan_17285</name>
</gene>
<feature type="region of interest" description="Disordered" evidence="6">
    <location>
        <begin position="1"/>
        <end position="60"/>
    </location>
</feature>
<comment type="caution">
    <text evidence="8">The sequence shown here is derived from an EMBL/GenBank/DDBJ whole genome shotgun (WGS) entry which is preliminary data.</text>
</comment>
<sequence>METSGSADTSATTNTVIDGTARLSISSNVPSRETKEATNGKAEMSYAEAPPSAPPSSAHHPLSTKVYYHIDDEKTPYCTDVQVPPDKITLGDFKLVLNRSNFKYFCKAPAPDSGVFEEVKVEIRDDNERLHRSANGQFELFLLTSEGSSHSDGSAGLPMKVARHHMHFTPFTGSVFGRLHLSAVLFRDVRKDVKVPGPAPTLYPVGSVAYRQAVQQFDQSIVSTDSESMISDMRGLPIHMKGGMSRRTYQQQYLMPQGYPVTPCSITGVCEFQNQLREYLREH</sequence>
<dbReference type="GO" id="GO:0060070">
    <property type="term" value="P:canonical Wnt signaling pathway"/>
    <property type="evidence" value="ECO:0007669"/>
    <property type="project" value="TreeGrafter"/>
</dbReference>
<dbReference type="FunFam" id="2.40.240.130:FF:000001">
    <property type="entry name" value="Segment polarity protein dishevelled homolog DVL-1"/>
    <property type="match status" value="1"/>
</dbReference>
<comment type="subcellular location">
    <subcellularLocation>
        <location evidence="1">Cytoplasm</location>
    </subcellularLocation>
</comment>
<dbReference type="AlphaFoldDB" id="A0A0B2V7Y0"/>
<evidence type="ECO:0000256" key="1">
    <source>
        <dbReference type="ARBA" id="ARBA00004496"/>
    </source>
</evidence>
<reference evidence="8 9" key="1">
    <citation type="submission" date="2014-11" db="EMBL/GenBank/DDBJ databases">
        <title>Genetic blueprint of the zoonotic pathogen Toxocara canis.</title>
        <authorList>
            <person name="Zhu X.-Q."/>
            <person name="Korhonen P.K."/>
            <person name="Cai H."/>
            <person name="Young N.D."/>
            <person name="Nejsum P."/>
            <person name="von Samson-Himmelstjerna G."/>
            <person name="Boag P.R."/>
            <person name="Tan P."/>
            <person name="Li Q."/>
            <person name="Min J."/>
            <person name="Yang Y."/>
            <person name="Wang X."/>
            <person name="Fang X."/>
            <person name="Hall R.S."/>
            <person name="Hofmann A."/>
            <person name="Sternberg P.W."/>
            <person name="Jex A.R."/>
            <person name="Gasser R.B."/>
        </authorList>
    </citation>
    <scope>NUCLEOTIDE SEQUENCE [LARGE SCALE GENOMIC DNA]</scope>
    <source>
        <strain evidence="8">PN_DK_2014</strain>
    </source>
</reference>
<dbReference type="GO" id="GO:0005109">
    <property type="term" value="F:frizzled binding"/>
    <property type="evidence" value="ECO:0007669"/>
    <property type="project" value="TreeGrafter"/>
</dbReference>
<dbReference type="InterPro" id="IPR038207">
    <property type="entry name" value="DIX_dom_sf"/>
</dbReference>
<dbReference type="PANTHER" id="PTHR10878:SF25">
    <property type="entry name" value="SEGMENT POLARITY PROTEIN DISHEVELLED"/>
    <property type="match status" value="1"/>
</dbReference>
<feature type="compositionally biased region" description="Polar residues" evidence="6">
    <location>
        <begin position="1"/>
        <end position="31"/>
    </location>
</feature>
<dbReference type="InterPro" id="IPR001158">
    <property type="entry name" value="DIX"/>
</dbReference>
<accession>A0A0B2V7Y0</accession>
<name>A0A0B2V7Y0_TOXCA</name>
<feature type="compositionally biased region" description="Low complexity" evidence="6">
    <location>
        <begin position="42"/>
        <end position="60"/>
    </location>
</feature>
<organism evidence="8 9">
    <name type="scientific">Toxocara canis</name>
    <name type="common">Canine roundworm</name>
    <dbReference type="NCBI Taxonomy" id="6265"/>
    <lineage>
        <taxon>Eukaryota</taxon>
        <taxon>Metazoa</taxon>
        <taxon>Ecdysozoa</taxon>
        <taxon>Nematoda</taxon>
        <taxon>Chromadorea</taxon>
        <taxon>Rhabditida</taxon>
        <taxon>Spirurina</taxon>
        <taxon>Ascaridomorpha</taxon>
        <taxon>Ascaridoidea</taxon>
        <taxon>Toxocaridae</taxon>
        <taxon>Toxocara</taxon>
    </lineage>
</organism>
<dbReference type="EMBL" id="JPKZ01001897">
    <property type="protein sequence ID" value="KHN79546.1"/>
    <property type="molecule type" value="Genomic_DNA"/>
</dbReference>
<dbReference type="InterPro" id="IPR015506">
    <property type="entry name" value="Dsh/Dvl-rel"/>
</dbReference>
<dbReference type="Gene3D" id="2.40.240.130">
    <property type="match status" value="1"/>
</dbReference>
<evidence type="ECO:0000313" key="9">
    <source>
        <dbReference type="Proteomes" id="UP000031036"/>
    </source>
</evidence>
<dbReference type="PANTHER" id="PTHR10878">
    <property type="entry name" value="SEGMENT POLARITY PROTEIN DISHEVELLED"/>
    <property type="match status" value="1"/>
</dbReference>
<evidence type="ECO:0000256" key="4">
    <source>
        <dbReference type="ARBA" id="ARBA00022687"/>
    </source>
</evidence>
<dbReference type="Proteomes" id="UP000031036">
    <property type="component" value="Unassembled WGS sequence"/>
</dbReference>
<keyword evidence="9" id="KW-1185">Reference proteome</keyword>
<proteinExistence type="predicted"/>
<dbReference type="GO" id="GO:0005829">
    <property type="term" value="C:cytosol"/>
    <property type="evidence" value="ECO:0007669"/>
    <property type="project" value="TreeGrafter"/>
</dbReference>
<keyword evidence="4 5" id="KW-0879">Wnt signaling pathway</keyword>
<evidence type="ECO:0000256" key="2">
    <source>
        <dbReference type="ARBA" id="ARBA00022473"/>
    </source>
</evidence>
<evidence type="ECO:0000256" key="6">
    <source>
        <dbReference type="SAM" id="MobiDB-lite"/>
    </source>
</evidence>
<dbReference type="SUPFAM" id="SSF54236">
    <property type="entry name" value="Ubiquitin-like"/>
    <property type="match status" value="1"/>
</dbReference>
<protein>
    <submittedName>
        <fullName evidence="8">Segment polarity protein dishevelled-like protein DVL-3</fullName>
    </submittedName>
</protein>
<keyword evidence="2" id="KW-0217">Developmental protein</keyword>
<dbReference type="PROSITE" id="PS50841">
    <property type="entry name" value="DIX"/>
    <property type="match status" value="1"/>
</dbReference>
<dbReference type="STRING" id="6265.A0A0B2V7Y0"/>